<evidence type="ECO:0000256" key="1">
    <source>
        <dbReference type="ARBA" id="ARBA00004141"/>
    </source>
</evidence>
<feature type="transmembrane region" description="Helical" evidence="5">
    <location>
        <begin position="37"/>
        <end position="55"/>
    </location>
</feature>
<dbReference type="InterPro" id="IPR007269">
    <property type="entry name" value="ICMT_MeTrfase"/>
</dbReference>
<gene>
    <name evidence="6" type="ORF">SCLO_1003460</name>
</gene>
<dbReference type="GO" id="GO:0016020">
    <property type="term" value="C:membrane"/>
    <property type="evidence" value="ECO:0007669"/>
    <property type="project" value="UniProtKB-SubCell"/>
</dbReference>
<feature type="transmembrane region" description="Helical" evidence="5">
    <location>
        <begin position="76"/>
        <end position="97"/>
    </location>
</feature>
<keyword evidence="7" id="KW-1185">Reference proteome</keyword>
<feature type="transmembrane region" description="Helical" evidence="5">
    <location>
        <begin position="163"/>
        <end position="195"/>
    </location>
</feature>
<dbReference type="GO" id="GO:0004671">
    <property type="term" value="F:protein C-terminal S-isoprenylcysteine carboxyl O-methyltransferase activity"/>
    <property type="evidence" value="ECO:0007669"/>
    <property type="project" value="InterPro"/>
</dbReference>
<dbReference type="KEGG" id="sclo:SCLO_1003460"/>
<keyword evidence="3 5" id="KW-1133">Transmembrane helix</keyword>
<reference evidence="6 7" key="1">
    <citation type="submission" date="2016-10" db="EMBL/GenBank/DDBJ databases">
        <title>Complete Genome Sequence of the Nonylphenol-Degrading Bacterium Sphingobium cloacae JCM 10874T.</title>
        <authorList>
            <person name="Ootsuka M."/>
            <person name="Nishizawa T."/>
            <person name="Ohta H."/>
        </authorList>
    </citation>
    <scope>NUCLEOTIDE SEQUENCE [LARGE SCALE GENOMIC DNA]</scope>
    <source>
        <strain evidence="6 7">JCM 10874</strain>
    </source>
</reference>
<feature type="transmembrane region" description="Helical" evidence="5">
    <location>
        <begin position="12"/>
        <end position="31"/>
    </location>
</feature>
<evidence type="ECO:0000313" key="6">
    <source>
        <dbReference type="EMBL" id="BAV63386.1"/>
    </source>
</evidence>
<evidence type="ECO:0000256" key="5">
    <source>
        <dbReference type="SAM" id="Phobius"/>
    </source>
</evidence>
<evidence type="ECO:0000313" key="7">
    <source>
        <dbReference type="Proteomes" id="UP000218272"/>
    </source>
</evidence>
<dbReference type="AlphaFoldDB" id="A0A1E1EYN9"/>
<dbReference type="EMBL" id="AP017655">
    <property type="protein sequence ID" value="BAV63386.1"/>
    <property type="molecule type" value="Genomic_DNA"/>
</dbReference>
<sequence length="228" mass="25793">MNAQRDRSMLTSLPAIATMLLGLMLLVLAVLRWRDNGWGALVWLVVFILMCVIRTPHSMRNRANVVIEARKDAAEIVLLAAMFLAMMGLPLIQLATGLFDFADYALPDWATVIGALAQIPFLWLFWRSHADLGRNWSPGLEVHDSHELVTNGIYARIRHPMYAAIWIATLAQPLLIHNWIAGFLVVPAFAAMWFIRVPNEEAMMRQRFGDAWDAYCARAGRLLPRRAS</sequence>
<keyword evidence="6" id="KW-0808">Transferase</keyword>
<comment type="subcellular location">
    <subcellularLocation>
        <location evidence="1">Membrane</location>
        <topology evidence="1">Multi-pass membrane protein</topology>
    </subcellularLocation>
</comment>
<keyword evidence="6" id="KW-0489">Methyltransferase</keyword>
<evidence type="ECO:0000256" key="2">
    <source>
        <dbReference type="ARBA" id="ARBA00022692"/>
    </source>
</evidence>
<dbReference type="Gene3D" id="1.20.120.1630">
    <property type="match status" value="1"/>
</dbReference>
<dbReference type="GO" id="GO:0032259">
    <property type="term" value="P:methylation"/>
    <property type="evidence" value="ECO:0007669"/>
    <property type="project" value="UniProtKB-KW"/>
</dbReference>
<keyword evidence="2 5" id="KW-0812">Transmembrane</keyword>
<feature type="transmembrane region" description="Helical" evidence="5">
    <location>
        <begin position="109"/>
        <end position="126"/>
    </location>
</feature>
<accession>A0A1E1EYN9</accession>
<proteinExistence type="predicted"/>
<dbReference type="Pfam" id="PF04140">
    <property type="entry name" value="ICMT"/>
    <property type="match status" value="1"/>
</dbReference>
<organism evidence="6 7">
    <name type="scientific">Sphingobium cloacae</name>
    <dbReference type="NCBI Taxonomy" id="120107"/>
    <lineage>
        <taxon>Bacteria</taxon>
        <taxon>Pseudomonadati</taxon>
        <taxon>Pseudomonadota</taxon>
        <taxon>Alphaproteobacteria</taxon>
        <taxon>Sphingomonadales</taxon>
        <taxon>Sphingomonadaceae</taxon>
        <taxon>Sphingobium</taxon>
    </lineage>
</organism>
<dbReference type="PANTHER" id="PTHR12714">
    <property type="entry name" value="PROTEIN-S ISOPRENYLCYSTEINE O-METHYLTRANSFERASE"/>
    <property type="match status" value="1"/>
</dbReference>
<evidence type="ECO:0000256" key="4">
    <source>
        <dbReference type="ARBA" id="ARBA00023136"/>
    </source>
</evidence>
<dbReference type="PANTHER" id="PTHR12714:SF9">
    <property type="entry name" value="PROTEIN-S-ISOPRENYLCYSTEINE O-METHYLTRANSFERASE"/>
    <property type="match status" value="1"/>
</dbReference>
<protein>
    <submittedName>
        <fullName evidence="6">Isoprenylcysteine carboxyl methyltransferase</fullName>
    </submittedName>
</protein>
<dbReference type="Proteomes" id="UP000218272">
    <property type="component" value="Chromosome SCLO_1"/>
</dbReference>
<dbReference type="NCBIfam" id="NF040696">
    <property type="entry name" value="isopcys_mtase"/>
    <property type="match status" value="1"/>
</dbReference>
<evidence type="ECO:0000256" key="3">
    <source>
        <dbReference type="ARBA" id="ARBA00022989"/>
    </source>
</evidence>
<name>A0A1E1EYN9_9SPHN</name>
<keyword evidence="4 5" id="KW-0472">Membrane</keyword>
<dbReference type="InterPro" id="IPR054851">
    <property type="entry name" value="Isoprenylcys_mtase"/>
</dbReference>